<feature type="transmembrane region" description="Helical" evidence="8">
    <location>
        <begin position="213"/>
        <end position="232"/>
    </location>
</feature>
<feature type="transmembrane region" description="Helical" evidence="8">
    <location>
        <begin position="336"/>
        <end position="357"/>
    </location>
</feature>
<feature type="transmembrane region" description="Helical" evidence="8">
    <location>
        <begin position="289"/>
        <end position="310"/>
    </location>
</feature>
<feature type="transmembrane region" description="Helical" evidence="8">
    <location>
        <begin position="377"/>
        <end position="404"/>
    </location>
</feature>
<feature type="transmembrane region" description="Helical" evidence="8">
    <location>
        <begin position="493"/>
        <end position="516"/>
    </location>
</feature>
<comment type="function">
    <text evidence="8">Uptake of L-lactate across the membrane. Can also transport D-lactate and glycolate.</text>
</comment>
<proteinExistence type="inferred from homology"/>
<comment type="similarity">
    <text evidence="2 8">Belongs to the lactate permease family.</text>
</comment>
<feature type="transmembrane region" description="Helical" evidence="8">
    <location>
        <begin position="179"/>
        <end position="201"/>
    </location>
</feature>
<evidence type="ECO:0000256" key="3">
    <source>
        <dbReference type="ARBA" id="ARBA00022448"/>
    </source>
</evidence>
<dbReference type="Proteomes" id="UP000826550">
    <property type="component" value="Chromosome"/>
</dbReference>
<dbReference type="Pfam" id="PF02652">
    <property type="entry name" value="Lactate_perm"/>
    <property type="match status" value="1"/>
</dbReference>
<dbReference type="EMBL" id="CP048268">
    <property type="protein sequence ID" value="QYN52922.1"/>
    <property type="molecule type" value="Genomic_DNA"/>
</dbReference>
<accession>A0ABX8WAV3</accession>
<feature type="transmembrane region" description="Helical" evidence="8">
    <location>
        <begin position="119"/>
        <end position="137"/>
    </location>
</feature>
<feature type="transmembrane region" description="Helical" evidence="8">
    <location>
        <begin position="6"/>
        <end position="25"/>
    </location>
</feature>
<evidence type="ECO:0000256" key="6">
    <source>
        <dbReference type="ARBA" id="ARBA00022989"/>
    </source>
</evidence>
<evidence type="ECO:0000256" key="5">
    <source>
        <dbReference type="ARBA" id="ARBA00022692"/>
    </source>
</evidence>
<dbReference type="PANTHER" id="PTHR30003">
    <property type="entry name" value="L-LACTATE PERMEASE"/>
    <property type="match status" value="1"/>
</dbReference>
<keyword evidence="7 8" id="KW-0472">Membrane</keyword>
<dbReference type="RefSeq" id="WP_220219749.1">
    <property type="nucleotide sequence ID" value="NZ_CP048268.1"/>
</dbReference>
<keyword evidence="10" id="KW-1185">Reference proteome</keyword>
<feature type="transmembrane region" description="Helical" evidence="8">
    <location>
        <begin position="144"/>
        <end position="167"/>
    </location>
</feature>
<evidence type="ECO:0000256" key="1">
    <source>
        <dbReference type="ARBA" id="ARBA00004651"/>
    </source>
</evidence>
<evidence type="ECO:0000313" key="10">
    <source>
        <dbReference type="Proteomes" id="UP000826550"/>
    </source>
</evidence>
<organism evidence="9 10">
    <name type="scientific">Lactobacillus panisapium</name>
    <dbReference type="NCBI Taxonomy" id="2012495"/>
    <lineage>
        <taxon>Bacteria</taxon>
        <taxon>Bacillati</taxon>
        <taxon>Bacillota</taxon>
        <taxon>Bacilli</taxon>
        <taxon>Lactobacillales</taxon>
        <taxon>Lactobacillaceae</taxon>
        <taxon>Lactobacillus</taxon>
    </lineage>
</organism>
<feature type="transmembrane region" description="Helical" evidence="8">
    <location>
        <begin position="244"/>
        <end position="262"/>
    </location>
</feature>
<keyword evidence="5 8" id="KW-0812">Transmembrane</keyword>
<dbReference type="PANTHER" id="PTHR30003:SF0">
    <property type="entry name" value="GLYCOLATE PERMEASE GLCA-RELATED"/>
    <property type="match status" value="1"/>
</dbReference>
<evidence type="ECO:0000256" key="8">
    <source>
        <dbReference type="RuleBase" id="RU365092"/>
    </source>
</evidence>
<protein>
    <recommendedName>
        <fullName evidence="8">L-lactate permease</fullName>
    </recommendedName>
</protein>
<evidence type="ECO:0000256" key="7">
    <source>
        <dbReference type="ARBA" id="ARBA00023136"/>
    </source>
</evidence>
<evidence type="ECO:0000256" key="2">
    <source>
        <dbReference type="ARBA" id="ARBA00010100"/>
    </source>
</evidence>
<feature type="transmembrane region" description="Helical" evidence="8">
    <location>
        <begin position="32"/>
        <end position="54"/>
    </location>
</feature>
<sequence>MDLVKTVIALIPIVWLIISLGVFHVRGDVACAIGFVGAIVLSVLGFNFSFINSITAGMDGIMMAIWPIIYVIISALFIYNISKKSGGLDTIMSMLTSITKDMRILVLILAWGLGGFLEAVAGFGTSVAIPASILIILGMNPLKAAVVCLIANTAPTAFGAVGLPITTLAKVTGLGSTELSYFVAIQLFFLIMIIPFVLVLLTSGKGLKSFKGNGVLFSTFMAGFTFAVPQIFITKYMGPELPSIVGAIICILSLVFITRLYANKEQEATPQPDTDTDTDTKTTGDKIKAWLPFILVFVLIIFTSSLFPSIKDALANVKTSFHFYNGLGAKPVDIDWLSSPGTLILLSSFIGGAIQGLSLKQMLSVLFDTIKQLTKTIVTVCAIVGLSKVMGYSGMIATIAISLVKLTGPFYPVISPIIGVLGIFITGSDTSANVLFGALQVQAANALSVNPYWLAAANMAGATAGKMISPQSIAIATGATKLEGQEGILLKKALPYCVMYTLVLCVIVFVLGKILYML</sequence>
<keyword evidence="6 8" id="KW-1133">Transmembrane helix</keyword>
<evidence type="ECO:0000256" key="4">
    <source>
        <dbReference type="ARBA" id="ARBA00022475"/>
    </source>
</evidence>
<comment type="subcellular location">
    <subcellularLocation>
        <location evidence="1 8">Cell membrane</location>
        <topology evidence="1 8">Multi-pass membrane protein</topology>
    </subcellularLocation>
</comment>
<dbReference type="NCBIfam" id="TIGR00795">
    <property type="entry name" value="lctP"/>
    <property type="match status" value="1"/>
</dbReference>
<dbReference type="InterPro" id="IPR003804">
    <property type="entry name" value="Lactate_perm"/>
</dbReference>
<evidence type="ECO:0000313" key="9">
    <source>
        <dbReference type="EMBL" id="QYN52922.1"/>
    </source>
</evidence>
<keyword evidence="3 8" id="KW-0813">Transport</keyword>
<reference evidence="9 10" key="1">
    <citation type="submission" date="2020-01" db="EMBL/GenBank/DDBJ databases">
        <title>Vast differences in strain-level diversity in the gut microbiota of two closely related honey bee species.</title>
        <authorList>
            <person name="Ellegaard K.M."/>
            <person name="Suenami S."/>
            <person name="Miyazaki R."/>
            <person name="Engel P."/>
        </authorList>
    </citation>
    <scope>NUCLEOTIDE SEQUENCE [LARGE SCALE GENOMIC DNA]</scope>
    <source>
        <strain evidence="9 10">ESL0416</strain>
    </source>
</reference>
<feature type="transmembrane region" description="Helical" evidence="8">
    <location>
        <begin position="60"/>
        <end position="79"/>
    </location>
</feature>
<keyword evidence="4 8" id="KW-1003">Cell membrane</keyword>
<name>A0ABX8WAV3_9LACO</name>
<gene>
    <name evidence="9" type="ORF">GYM71_05605</name>
</gene>